<accession>A0A382SG06</accession>
<organism evidence="2">
    <name type="scientific">marine metagenome</name>
    <dbReference type="NCBI Taxonomy" id="408172"/>
    <lineage>
        <taxon>unclassified sequences</taxon>
        <taxon>metagenomes</taxon>
        <taxon>ecological metagenomes</taxon>
    </lineage>
</organism>
<dbReference type="InterPro" id="IPR007214">
    <property type="entry name" value="YbaK/aa-tRNA-synth-assoc-dom"/>
</dbReference>
<sequence length="167" mass="19055">MNDCKHNVNLLNKDVYDDISKLGIPYEIVECKEEYADTYLFCEKYEYPIEYCANTILLSSKKPPDYYVACVLQGNKKLDVNNKVRKLMNSSKVSFASHEETVSLTNMKSGGVTIFGLPKSIDVYVDSEIMNNPYLIFGSGNRNCKIKIEPNYLNQIPNIKSIENITK</sequence>
<gene>
    <name evidence="2" type="ORF">METZ01_LOCUS361239</name>
</gene>
<dbReference type="Pfam" id="PF04073">
    <property type="entry name" value="tRNA_edit"/>
    <property type="match status" value="1"/>
</dbReference>
<feature type="domain" description="YbaK/aminoacyl-tRNA synthetase-associated" evidence="1">
    <location>
        <begin position="42"/>
        <end position="153"/>
    </location>
</feature>
<protein>
    <recommendedName>
        <fullName evidence="1">YbaK/aminoacyl-tRNA synthetase-associated domain-containing protein</fullName>
    </recommendedName>
</protein>
<dbReference type="PANTHER" id="PTHR30411">
    <property type="entry name" value="CYTOPLASMIC PROTEIN"/>
    <property type="match status" value="1"/>
</dbReference>
<proteinExistence type="predicted"/>
<dbReference type="SUPFAM" id="SSF55826">
    <property type="entry name" value="YbaK/ProRS associated domain"/>
    <property type="match status" value="1"/>
</dbReference>
<dbReference type="AlphaFoldDB" id="A0A382SG06"/>
<evidence type="ECO:0000313" key="2">
    <source>
        <dbReference type="EMBL" id="SVD08385.1"/>
    </source>
</evidence>
<dbReference type="PANTHER" id="PTHR30411:SF1">
    <property type="entry name" value="CYTOPLASMIC PROTEIN"/>
    <property type="match status" value="1"/>
</dbReference>
<evidence type="ECO:0000259" key="1">
    <source>
        <dbReference type="Pfam" id="PF04073"/>
    </source>
</evidence>
<dbReference type="InterPro" id="IPR036754">
    <property type="entry name" value="YbaK/aa-tRNA-synt-asso_dom_sf"/>
</dbReference>
<dbReference type="GO" id="GO:0002161">
    <property type="term" value="F:aminoacyl-tRNA deacylase activity"/>
    <property type="evidence" value="ECO:0007669"/>
    <property type="project" value="InterPro"/>
</dbReference>
<dbReference type="EMBL" id="UINC01128559">
    <property type="protein sequence ID" value="SVD08385.1"/>
    <property type="molecule type" value="Genomic_DNA"/>
</dbReference>
<name>A0A382SG06_9ZZZZ</name>
<dbReference type="Gene3D" id="3.90.960.10">
    <property type="entry name" value="YbaK/aminoacyl-tRNA synthetase-associated domain"/>
    <property type="match status" value="1"/>
</dbReference>
<reference evidence="2" key="1">
    <citation type="submission" date="2018-05" db="EMBL/GenBank/DDBJ databases">
        <authorList>
            <person name="Lanie J.A."/>
            <person name="Ng W.-L."/>
            <person name="Kazmierczak K.M."/>
            <person name="Andrzejewski T.M."/>
            <person name="Davidsen T.M."/>
            <person name="Wayne K.J."/>
            <person name="Tettelin H."/>
            <person name="Glass J.I."/>
            <person name="Rusch D."/>
            <person name="Podicherti R."/>
            <person name="Tsui H.-C.T."/>
            <person name="Winkler M.E."/>
        </authorList>
    </citation>
    <scope>NUCLEOTIDE SEQUENCE</scope>
</reference>